<feature type="compositionally biased region" description="Low complexity" evidence="1">
    <location>
        <begin position="13"/>
        <end position="43"/>
    </location>
</feature>
<feature type="region of interest" description="Disordered" evidence="1">
    <location>
        <begin position="1"/>
        <end position="63"/>
    </location>
</feature>
<name>A0ABV9RMS0_9PSEU</name>
<feature type="compositionally biased region" description="Basic residues" evidence="1">
    <location>
        <begin position="44"/>
        <end position="63"/>
    </location>
</feature>
<evidence type="ECO:0000259" key="2">
    <source>
        <dbReference type="Pfam" id="PF00582"/>
    </source>
</evidence>
<evidence type="ECO:0000313" key="4">
    <source>
        <dbReference type="Proteomes" id="UP001595909"/>
    </source>
</evidence>
<dbReference type="InterPro" id="IPR014729">
    <property type="entry name" value="Rossmann-like_a/b/a_fold"/>
</dbReference>
<accession>A0ABV9RMS0</accession>
<dbReference type="Proteomes" id="UP001595909">
    <property type="component" value="Unassembled WGS sequence"/>
</dbReference>
<proteinExistence type="predicted"/>
<gene>
    <name evidence="3" type="ORF">ACFPEL_20580</name>
</gene>
<feature type="domain" description="UspA" evidence="2">
    <location>
        <begin position="65"/>
        <end position="125"/>
    </location>
</feature>
<dbReference type="InterPro" id="IPR006016">
    <property type="entry name" value="UspA"/>
</dbReference>
<dbReference type="SUPFAM" id="SSF52402">
    <property type="entry name" value="Adenine nucleotide alpha hydrolases-like"/>
    <property type="match status" value="1"/>
</dbReference>
<reference evidence="4" key="1">
    <citation type="journal article" date="2019" name="Int. J. Syst. Evol. Microbiol.">
        <title>The Global Catalogue of Microorganisms (GCM) 10K type strain sequencing project: providing services to taxonomists for standard genome sequencing and annotation.</title>
        <authorList>
            <consortium name="The Broad Institute Genomics Platform"/>
            <consortium name="The Broad Institute Genome Sequencing Center for Infectious Disease"/>
            <person name="Wu L."/>
            <person name="Ma J."/>
        </authorList>
    </citation>
    <scope>NUCLEOTIDE SEQUENCE [LARGE SCALE GENOMIC DNA]</scope>
    <source>
        <strain evidence="4">CCUG 50347</strain>
    </source>
</reference>
<organism evidence="3 4">
    <name type="scientific">Actinomycetospora chibensis</name>
    <dbReference type="NCBI Taxonomy" id="663606"/>
    <lineage>
        <taxon>Bacteria</taxon>
        <taxon>Bacillati</taxon>
        <taxon>Actinomycetota</taxon>
        <taxon>Actinomycetes</taxon>
        <taxon>Pseudonocardiales</taxon>
        <taxon>Pseudonocardiaceae</taxon>
        <taxon>Actinomycetospora</taxon>
    </lineage>
</organism>
<comment type="caution">
    <text evidence="3">The sequence shown here is derived from an EMBL/GenBank/DDBJ whole genome shotgun (WGS) entry which is preliminary data.</text>
</comment>
<keyword evidence="4" id="KW-1185">Reference proteome</keyword>
<evidence type="ECO:0000313" key="3">
    <source>
        <dbReference type="EMBL" id="MFC4834819.1"/>
    </source>
</evidence>
<dbReference type="Gene3D" id="3.40.50.620">
    <property type="entry name" value="HUPs"/>
    <property type="match status" value="1"/>
</dbReference>
<sequence>MTRPAPCRCCSGPCASRRSSASPSRWSGPSVRSGTGPRGSRVGSRTRSRPHRSRRSSPRRRTRSFGVPVEVVVAEDRPARLLLERSAGAALVVVGHRGHTAGDLVGIGSTTLSLLLAAPCPVLVLGPALTTSGER</sequence>
<dbReference type="RefSeq" id="WP_378014995.1">
    <property type="nucleotide sequence ID" value="NZ_BAABHN010000043.1"/>
</dbReference>
<dbReference type="EMBL" id="JBHSIM010000043">
    <property type="protein sequence ID" value="MFC4834819.1"/>
    <property type="molecule type" value="Genomic_DNA"/>
</dbReference>
<protein>
    <submittedName>
        <fullName evidence="3">Universal stress protein</fullName>
    </submittedName>
</protein>
<evidence type="ECO:0000256" key="1">
    <source>
        <dbReference type="SAM" id="MobiDB-lite"/>
    </source>
</evidence>
<dbReference type="Pfam" id="PF00582">
    <property type="entry name" value="Usp"/>
    <property type="match status" value="1"/>
</dbReference>